<organism evidence="3 4">
    <name type="scientific">Streptomyces enissocaesilis</name>
    <dbReference type="NCBI Taxonomy" id="332589"/>
    <lineage>
        <taxon>Bacteria</taxon>
        <taxon>Bacillati</taxon>
        <taxon>Actinomycetota</taxon>
        <taxon>Actinomycetes</taxon>
        <taxon>Kitasatosporales</taxon>
        <taxon>Streptomycetaceae</taxon>
        <taxon>Streptomyces</taxon>
        <taxon>Streptomyces rochei group</taxon>
    </lineage>
</organism>
<proteinExistence type="predicted"/>
<keyword evidence="2" id="KW-0472">Membrane</keyword>
<keyword evidence="2" id="KW-1133">Transmembrane helix</keyword>
<dbReference type="Proteomes" id="UP001500403">
    <property type="component" value="Unassembled WGS sequence"/>
</dbReference>
<dbReference type="RefSeq" id="WP_344499643.1">
    <property type="nucleotide sequence ID" value="NZ_BAAAUD010000060.1"/>
</dbReference>
<reference evidence="3 4" key="1">
    <citation type="journal article" date="2019" name="Int. J. Syst. Evol. Microbiol.">
        <title>The Global Catalogue of Microorganisms (GCM) 10K type strain sequencing project: providing services to taxonomists for standard genome sequencing and annotation.</title>
        <authorList>
            <consortium name="The Broad Institute Genomics Platform"/>
            <consortium name="The Broad Institute Genome Sequencing Center for Infectious Disease"/>
            <person name="Wu L."/>
            <person name="Ma J."/>
        </authorList>
    </citation>
    <scope>NUCLEOTIDE SEQUENCE [LARGE SCALE GENOMIC DNA]</scope>
    <source>
        <strain evidence="3 4">JCM 9088</strain>
    </source>
</reference>
<feature type="transmembrane region" description="Helical" evidence="2">
    <location>
        <begin position="112"/>
        <end position="135"/>
    </location>
</feature>
<feature type="transmembrane region" description="Helical" evidence="2">
    <location>
        <begin position="50"/>
        <end position="71"/>
    </location>
</feature>
<dbReference type="EMBL" id="BAAAUD010000060">
    <property type="protein sequence ID" value="GAA2967340.1"/>
    <property type="molecule type" value="Genomic_DNA"/>
</dbReference>
<sequence>MVQVDLLLAFGLGAGFAVLDEAGRRGADTAPPADRQDGDGHGSSSAFPAALLYLGILFVPSGLWLLARFPSWETMHVLPRPPAWFAAAFAAACLAAGATGFACAAQLLRRGYAWAGAAQMLWPHVVLCAVVIHGWDGTGMTRFLTPFPGELDSGVSLVERAGDWVVSPLAVHLGTLLLLNIITFAALWSRQYRVAARRGGAPVRGVAAHRQAAIAVCWLLGPCVVIGSLAGCAPLLLGAPGWILTAAVTMLPARPGGFFAQAAVRTLLPVDSGPSAPRDTVGRTRRALPDSGGQTGSAREPLPDPWDPLPDEH</sequence>
<keyword evidence="2" id="KW-0812">Transmembrane</keyword>
<evidence type="ECO:0000313" key="3">
    <source>
        <dbReference type="EMBL" id="GAA2967340.1"/>
    </source>
</evidence>
<comment type="caution">
    <text evidence="3">The sequence shown here is derived from an EMBL/GenBank/DDBJ whole genome shotgun (WGS) entry which is preliminary data.</text>
</comment>
<evidence type="ECO:0000256" key="1">
    <source>
        <dbReference type="SAM" id="MobiDB-lite"/>
    </source>
</evidence>
<feature type="compositionally biased region" description="Pro residues" evidence="1">
    <location>
        <begin position="303"/>
        <end position="313"/>
    </location>
</feature>
<feature type="region of interest" description="Disordered" evidence="1">
    <location>
        <begin position="270"/>
        <end position="313"/>
    </location>
</feature>
<name>A0ABN3XNN7_9ACTN</name>
<gene>
    <name evidence="3" type="ORF">GCM10010446_61390</name>
</gene>
<evidence type="ECO:0000313" key="4">
    <source>
        <dbReference type="Proteomes" id="UP001500403"/>
    </source>
</evidence>
<feature type="transmembrane region" description="Helical" evidence="2">
    <location>
        <begin position="83"/>
        <end position="105"/>
    </location>
</feature>
<evidence type="ECO:0000256" key="2">
    <source>
        <dbReference type="SAM" id="Phobius"/>
    </source>
</evidence>
<protein>
    <submittedName>
        <fullName evidence="3">Uncharacterized protein</fullName>
    </submittedName>
</protein>
<feature type="transmembrane region" description="Helical" evidence="2">
    <location>
        <begin position="169"/>
        <end position="188"/>
    </location>
</feature>
<accession>A0ABN3XNN7</accession>
<keyword evidence="4" id="KW-1185">Reference proteome</keyword>